<dbReference type="EMBL" id="FR824313">
    <property type="protein sequence ID" value="CCA24974.1"/>
    <property type="molecule type" value="Genomic_DNA"/>
</dbReference>
<evidence type="ECO:0000313" key="1">
    <source>
        <dbReference type="EMBL" id="CCA24974.1"/>
    </source>
</evidence>
<proteinExistence type="predicted"/>
<dbReference type="HOGENOM" id="CLU_2364015_0_0_1"/>
<organism evidence="1">
    <name type="scientific">Albugo laibachii Nc14</name>
    <dbReference type="NCBI Taxonomy" id="890382"/>
    <lineage>
        <taxon>Eukaryota</taxon>
        <taxon>Sar</taxon>
        <taxon>Stramenopiles</taxon>
        <taxon>Oomycota</taxon>
        <taxon>Peronosporomycetes</taxon>
        <taxon>Albuginales</taxon>
        <taxon>Albuginaceae</taxon>
        <taxon>Albugo</taxon>
    </lineage>
</organism>
<name>F0WU96_9STRA</name>
<reference evidence="1" key="1">
    <citation type="journal article" date="2011" name="PLoS Biol.">
        <title>Gene gain and loss during evolution of obligate parasitism in the white rust pathogen of Arabidopsis thaliana.</title>
        <authorList>
            <person name="Kemen E."/>
            <person name="Gardiner A."/>
            <person name="Schultz-Larsen T."/>
            <person name="Kemen A.C."/>
            <person name="Balmuth A.L."/>
            <person name="Robert-Seilaniantz A."/>
            <person name="Bailey K."/>
            <person name="Holub E."/>
            <person name="Studholme D.J."/>
            <person name="Maclean D."/>
            <person name="Jones J.D."/>
        </authorList>
    </citation>
    <scope>NUCLEOTIDE SEQUENCE</scope>
</reference>
<accession>F0WU96</accession>
<gene>
    <name evidence="1" type="primary">AlNc14C268G9917</name>
    <name evidence="1" type="ORF">ALNC14_111180</name>
</gene>
<reference evidence="1" key="2">
    <citation type="submission" date="2011-02" db="EMBL/GenBank/DDBJ databases">
        <authorList>
            <person name="MacLean D."/>
        </authorList>
    </citation>
    <scope>NUCLEOTIDE SEQUENCE</scope>
</reference>
<dbReference type="AlphaFoldDB" id="F0WU96"/>
<protein>
    <submittedName>
        <fullName evidence="1">AlNc14C268G9917 protein</fullName>
    </submittedName>
</protein>
<sequence length="96" mass="10972">MQKTQDEIYPSMHAIPCKSFRRPIGYFLHKMPLISKIATARVGEADGSDSIVRTEVAQRKKTSTCDILQNSISIYESYINSPKCTTAHRPYRCRSF</sequence>